<protein>
    <recommendedName>
        <fullName evidence="3">Tyrosine specific protein phosphatases domain-containing protein</fullName>
    </recommendedName>
</protein>
<evidence type="ECO:0000313" key="2">
    <source>
        <dbReference type="Proteomes" id="UP001596540"/>
    </source>
</evidence>
<evidence type="ECO:0008006" key="3">
    <source>
        <dbReference type="Google" id="ProtNLM"/>
    </source>
</evidence>
<evidence type="ECO:0000313" key="1">
    <source>
        <dbReference type="EMBL" id="MFC7326988.1"/>
    </source>
</evidence>
<name>A0ABW2KAE8_9ACTN</name>
<dbReference type="InterPro" id="IPR029021">
    <property type="entry name" value="Prot-tyrosine_phosphatase-like"/>
</dbReference>
<proteinExistence type="predicted"/>
<dbReference type="Gene3D" id="3.90.190.10">
    <property type="entry name" value="Protein tyrosine phosphatase superfamily"/>
    <property type="match status" value="1"/>
</dbReference>
<keyword evidence="2" id="KW-1185">Reference proteome</keyword>
<accession>A0ABW2KAE8</accession>
<dbReference type="EMBL" id="JBHTBH010000002">
    <property type="protein sequence ID" value="MFC7326988.1"/>
    <property type="molecule type" value="Genomic_DNA"/>
</dbReference>
<dbReference type="RefSeq" id="WP_379869089.1">
    <property type="nucleotide sequence ID" value="NZ_JBHTBH010000002.1"/>
</dbReference>
<gene>
    <name evidence="1" type="ORF">ACFQRF_04470</name>
</gene>
<reference evidence="2" key="1">
    <citation type="journal article" date="2019" name="Int. J. Syst. Evol. Microbiol.">
        <title>The Global Catalogue of Microorganisms (GCM) 10K type strain sequencing project: providing services to taxonomists for standard genome sequencing and annotation.</title>
        <authorList>
            <consortium name="The Broad Institute Genomics Platform"/>
            <consortium name="The Broad Institute Genome Sequencing Center for Infectious Disease"/>
            <person name="Wu L."/>
            <person name="Ma J."/>
        </authorList>
    </citation>
    <scope>NUCLEOTIDE SEQUENCE [LARGE SCALE GENOMIC DNA]</scope>
    <source>
        <strain evidence="2">CGMCC 4.7382</strain>
    </source>
</reference>
<organism evidence="1 2">
    <name type="scientific">Marinactinospora rubrisoli</name>
    <dbReference type="NCBI Taxonomy" id="2715399"/>
    <lineage>
        <taxon>Bacteria</taxon>
        <taxon>Bacillati</taxon>
        <taxon>Actinomycetota</taxon>
        <taxon>Actinomycetes</taxon>
        <taxon>Streptosporangiales</taxon>
        <taxon>Nocardiopsidaceae</taxon>
        <taxon>Marinactinospora</taxon>
    </lineage>
</organism>
<dbReference type="Proteomes" id="UP001596540">
    <property type="component" value="Unassembled WGS sequence"/>
</dbReference>
<dbReference type="SUPFAM" id="SSF52799">
    <property type="entry name" value="(Phosphotyrosine protein) phosphatases II"/>
    <property type="match status" value="1"/>
</dbReference>
<comment type="caution">
    <text evidence="1">The sequence shown here is derived from an EMBL/GenBank/DDBJ whole genome shotgun (WGS) entry which is preliminary data.</text>
</comment>
<sequence length="393" mass="41612">MPPESGLGVDDAVTRRPWDRRAPYLDRAAGTLLGAAVAVCLVGAPPAMAVELAYPEGDSVGPSQLAWLVTMAVRHLDDPAGLAGQIGSAPERTWTLALRATVAEGRVPPADLSLPHGPALVGWRSVLETPVPRLDPARGVFPCSQLVAAIWSAHARGGDEAAMYAGALAGARWGASGIGHGPQRRLADVLPPRRLVATALGADPNTEPGDWPHLPSLAMPEAERPRNPAFHVPHPYDPGVVLCDMEYARTSGAAEAVVSLCRMGNDDIPAHLADRDGVQVWLHDRPGANPNLHFVLDDAARTVAALRAEGKRVLLHCWACQSRTPAVAAHYAALTRRADVREALRTIIRAVGGHLRNPELARAVAALNGVRMEDPARVLFPDGAPEVTRMPPG</sequence>